<dbReference type="SUPFAM" id="SSF52091">
    <property type="entry name" value="SpoIIaa-like"/>
    <property type="match status" value="1"/>
</dbReference>
<comment type="caution">
    <text evidence="8">The sequence shown here is derived from an EMBL/GenBank/DDBJ whole genome shotgun (WGS) entry which is preliminary data.</text>
</comment>
<feature type="region of interest" description="Disordered" evidence="5">
    <location>
        <begin position="731"/>
        <end position="790"/>
    </location>
</feature>
<evidence type="ECO:0000313" key="9">
    <source>
        <dbReference type="Proteomes" id="UP001212841"/>
    </source>
</evidence>
<gene>
    <name evidence="8" type="ORF">HK097_007728</name>
</gene>
<keyword evidence="3 6" id="KW-1133">Transmembrane helix</keyword>
<keyword evidence="4 6" id="KW-0472">Membrane</keyword>
<name>A0AAD5SCS1_9FUNG</name>
<feature type="compositionally biased region" description="Basic and acidic residues" evidence="5">
    <location>
        <begin position="731"/>
        <end position="744"/>
    </location>
</feature>
<dbReference type="AlphaFoldDB" id="A0AAD5SCS1"/>
<keyword evidence="9" id="KW-1185">Reference proteome</keyword>
<feature type="transmembrane region" description="Helical" evidence="6">
    <location>
        <begin position="468"/>
        <end position="500"/>
    </location>
</feature>
<evidence type="ECO:0000259" key="7">
    <source>
        <dbReference type="PROSITE" id="PS50801"/>
    </source>
</evidence>
<dbReference type="PROSITE" id="PS50801">
    <property type="entry name" value="STAS"/>
    <property type="match status" value="1"/>
</dbReference>
<proteinExistence type="predicted"/>
<dbReference type="EMBL" id="JADGJD010000411">
    <property type="protein sequence ID" value="KAJ3051298.1"/>
    <property type="molecule type" value="Genomic_DNA"/>
</dbReference>
<evidence type="ECO:0000256" key="2">
    <source>
        <dbReference type="ARBA" id="ARBA00022692"/>
    </source>
</evidence>
<accession>A0AAD5SCS1</accession>
<feature type="domain" description="STAS" evidence="7">
    <location>
        <begin position="535"/>
        <end position="679"/>
    </location>
</feature>
<feature type="transmembrane region" description="Helical" evidence="6">
    <location>
        <begin position="438"/>
        <end position="456"/>
    </location>
</feature>
<feature type="transmembrane region" description="Helical" evidence="6">
    <location>
        <begin position="412"/>
        <end position="432"/>
    </location>
</feature>
<dbReference type="GO" id="GO:0008271">
    <property type="term" value="F:secondary active sulfate transmembrane transporter activity"/>
    <property type="evidence" value="ECO:0007669"/>
    <property type="project" value="InterPro"/>
</dbReference>
<dbReference type="GO" id="GO:0016020">
    <property type="term" value="C:membrane"/>
    <property type="evidence" value="ECO:0007669"/>
    <property type="project" value="UniProtKB-SubCell"/>
</dbReference>
<dbReference type="Pfam" id="PF01740">
    <property type="entry name" value="STAS"/>
    <property type="match status" value="1"/>
</dbReference>
<dbReference type="InterPro" id="IPR011547">
    <property type="entry name" value="SLC26A/SulP_dom"/>
</dbReference>
<evidence type="ECO:0000256" key="5">
    <source>
        <dbReference type="SAM" id="MobiDB-lite"/>
    </source>
</evidence>
<feature type="region of interest" description="Disordered" evidence="5">
    <location>
        <begin position="1"/>
        <end position="23"/>
    </location>
</feature>
<dbReference type="InterPro" id="IPR036513">
    <property type="entry name" value="STAS_dom_sf"/>
</dbReference>
<feature type="transmembrane region" description="Helical" evidence="6">
    <location>
        <begin position="91"/>
        <end position="111"/>
    </location>
</feature>
<evidence type="ECO:0000256" key="1">
    <source>
        <dbReference type="ARBA" id="ARBA00004141"/>
    </source>
</evidence>
<evidence type="ECO:0000256" key="4">
    <source>
        <dbReference type="ARBA" id="ARBA00023136"/>
    </source>
</evidence>
<feature type="transmembrane region" description="Helical" evidence="6">
    <location>
        <begin position="123"/>
        <end position="140"/>
    </location>
</feature>
<dbReference type="PROSITE" id="PS01130">
    <property type="entry name" value="SLC26A"/>
    <property type="match status" value="1"/>
</dbReference>
<dbReference type="Pfam" id="PF00916">
    <property type="entry name" value="Sulfate_transp"/>
    <property type="match status" value="1"/>
</dbReference>
<dbReference type="Gene3D" id="3.30.750.24">
    <property type="entry name" value="STAS domain"/>
    <property type="match status" value="1"/>
</dbReference>
<dbReference type="InterPro" id="IPR002645">
    <property type="entry name" value="STAS_dom"/>
</dbReference>
<organism evidence="8 9">
    <name type="scientific">Rhizophlyctis rosea</name>
    <dbReference type="NCBI Taxonomy" id="64517"/>
    <lineage>
        <taxon>Eukaryota</taxon>
        <taxon>Fungi</taxon>
        <taxon>Fungi incertae sedis</taxon>
        <taxon>Chytridiomycota</taxon>
        <taxon>Chytridiomycota incertae sedis</taxon>
        <taxon>Chytridiomycetes</taxon>
        <taxon>Rhizophlyctidales</taxon>
        <taxon>Rhizophlyctidaceae</taxon>
        <taxon>Rhizophlyctis</taxon>
    </lineage>
</organism>
<feature type="transmembrane region" description="Helical" evidence="6">
    <location>
        <begin position="146"/>
        <end position="165"/>
    </location>
</feature>
<keyword evidence="2 6" id="KW-0812">Transmembrane</keyword>
<dbReference type="CDD" id="cd07042">
    <property type="entry name" value="STAS_SulP_like_sulfate_transporter"/>
    <property type="match status" value="1"/>
</dbReference>
<feature type="transmembrane region" description="Helical" evidence="6">
    <location>
        <begin position="287"/>
        <end position="305"/>
    </location>
</feature>
<dbReference type="InterPro" id="IPR018045">
    <property type="entry name" value="S04_transporter_CS"/>
</dbReference>
<dbReference type="InterPro" id="IPR001902">
    <property type="entry name" value="SLC26A/SulP_fam"/>
</dbReference>
<dbReference type="Proteomes" id="UP001212841">
    <property type="component" value="Unassembled WGS sequence"/>
</dbReference>
<protein>
    <recommendedName>
        <fullName evidence="7">STAS domain-containing protein</fullName>
    </recommendedName>
</protein>
<evidence type="ECO:0000256" key="6">
    <source>
        <dbReference type="SAM" id="Phobius"/>
    </source>
</evidence>
<evidence type="ECO:0000256" key="3">
    <source>
        <dbReference type="ARBA" id="ARBA00022989"/>
    </source>
</evidence>
<dbReference type="NCBIfam" id="TIGR00815">
    <property type="entry name" value="sulP"/>
    <property type="match status" value="1"/>
</dbReference>
<evidence type="ECO:0000313" key="8">
    <source>
        <dbReference type="EMBL" id="KAJ3051298.1"/>
    </source>
</evidence>
<reference evidence="8" key="1">
    <citation type="submission" date="2020-05" db="EMBL/GenBank/DDBJ databases">
        <title>Phylogenomic resolution of chytrid fungi.</title>
        <authorList>
            <person name="Stajich J.E."/>
            <person name="Amses K."/>
            <person name="Simmons R."/>
            <person name="Seto K."/>
            <person name="Myers J."/>
            <person name="Bonds A."/>
            <person name="Quandt C.A."/>
            <person name="Barry K."/>
            <person name="Liu P."/>
            <person name="Grigoriev I."/>
            <person name="Longcore J.E."/>
            <person name="James T.Y."/>
        </authorList>
    </citation>
    <scope>NUCLEOTIDE SEQUENCE</scope>
    <source>
        <strain evidence="8">JEL0318</strain>
    </source>
</reference>
<comment type="subcellular location">
    <subcellularLocation>
        <location evidence="1">Membrane</location>
        <topology evidence="1">Multi-pass membrane protein</topology>
    </subcellularLocation>
</comment>
<feature type="transmembrane region" description="Helical" evidence="6">
    <location>
        <begin position="338"/>
        <end position="357"/>
    </location>
</feature>
<feature type="transmembrane region" description="Helical" evidence="6">
    <location>
        <begin position="172"/>
        <end position="192"/>
    </location>
</feature>
<sequence length="822" mass="89593">MPKISTASAPSPPHSSSSASSSYPFPCPYSNSQYPYHPPSPTPLDYEPISQYDEFKIGTQKFVYKLPDHAKQYVRSLFPIAHWLPNYNRDWFWGDLIAGLTVGVVVVPQALAYAKLASLPVQYGLYTSFIGVILYCLFATSKDVTIGPTAVISQLVAQTIAAYNVGGKHEPIAMALTMSFIAGLLQIGVGMFRLGILVDFIPAPVIAGFTTGASIQITIGQIPGLLGITGVNTNEATYKVLGAALSRLKETKLDAAFGFSALFILVTMKEGTLFLQKRGHTWAKWVGLSRNAAVILVMVLISYLINKDRTTPAVRIVGTVPKGMLAPKVPDLSIVKDAFMPAVTAMILGILEHIAVVKSFGRLNGYRADPNQELVALGLTNFLGSFFGGYPATGSFTRSAIKSQSGVRTPMAGWWTALLVILAMFVLTPLFYYVPSAVLSAIIMSAIADLVARPALVKQLWEIEFIDLFSFVLALVITFFFSIEIAIYVSVAFAVLVLLYRLARPSFAVLERTPGGYWVNTKYHKLREDSSPPPPGVLVVRLEESLTYPNSNYLADKVRDVIVARTAFGGKTGKAGDRLWCDVADEKKREKEKKRLDKKARREHAEISADGDVGDWDDQKGKVNLVPLRTLILDFSAVNGLDSTGVQMLVDLRRDVESYAGQPVDFRFANVSRKNERILIWFLKTTAKGKSVRGDVAPVVPPPVQEMQEAQKYHGAGGGEADEQGLVVKVEGGKKERKSADGRSTKPVRPSIELMNVDLESGAGVGEEGGPRVEKVDPGAGGSNGSLEEGSLRAESQELYDVMQFFHKSVDEAVWFSCQGKM</sequence>
<dbReference type="PANTHER" id="PTHR11814">
    <property type="entry name" value="SULFATE TRANSPORTER"/>
    <property type="match status" value="1"/>
</dbReference>